<dbReference type="AlphaFoldDB" id="A0AA40F7R7"/>
<evidence type="ECO:0000256" key="1">
    <source>
        <dbReference type="SAM" id="Phobius"/>
    </source>
</evidence>
<accession>A0AA40F7R7</accession>
<organism evidence="2 3">
    <name type="scientific">Schizothecium vesticola</name>
    <dbReference type="NCBI Taxonomy" id="314040"/>
    <lineage>
        <taxon>Eukaryota</taxon>
        <taxon>Fungi</taxon>
        <taxon>Dikarya</taxon>
        <taxon>Ascomycota</taxon>
        <taxon>Pezizomycotina</taxon>
        <taxon>Sordariomycetes</taxon>
        <taxon>Sordariomycetidae</taxon>
        <taxon>Sordariales</taxon>
        <taxon>Schizotheciaceae</taxon>
        <taxon>Schizothecium</taxon>
    </lineage>
</organism>
<proteinExistence type="predicted"/>
<keyword evidence="1" id="KW-1133">Transmembrane helix</keyword>
<gene>
    <name evidence="2" type="ORF">B0T18DRAFT_395359</name>
</gene>
<evidence type="ECO:0000313" key="2">
    <source>
        <dbReference type="EMBL" id="KAK0752768.1"/>
    </source>
</evidence>
<comment type="caution">
    <text evidence="2">The sequence shown here is derived from an EMBL/GenBank/DDBJ whole genome shotgun (WGS) entry which is preliminary data.</text>
</comment>
<feature type="transmembrane region" description="Helical" evidence="1">
    <location>
        <begin position="54"/>
        <end position="79"/>
    </location>
</feature>
<keyword evidence="1" id="KW-0472">Membrane</keyword>
<keyword evidence="1" id="KW-0812">Transmembrane</keyword>
<feature type="transmembrane region" description="Helical" evidence="1">
    <location>
        <begin position="15"/>
        <end position="34"/>
    </location>
</feature>
<protein>
    <submittedName>
        <fullName evidence="2">Uncharacterized protein</fullName>
    </submittedName>
</protein>
<name>A0AA40F7R7_9PEZI</name>
<dbReference type="EMBL" id="JAUKUD010000001">
    <property type="protein sequence ID" value="KAK0752768.1"/>
    <property type="molecule type" value="Genomic_DNA"/>
</dbReference>
<reference evidence="2" key="1">
    <citation type="submission" date="2023-06" db="EMBL/GenBank/DDBJ databases">
        <title>Genome-scale phylogeny and comparative genomics of the fungal order Sordariales.</title>
        <authorList>
            <consortium name="Lawrence Berkeley National Laboratory"/>
            <person name="Hensen N."/>
            <person name="Bonometti L."/>
            <person name="Westerberg I."/>
            <person name="Brannstrom I.O."/>
            <person name="Guillou S."/>
            <person name="Cros-Aarteil S."/>
            <person name="Calhoun S."/>
            <person name="Haridas S."/>
            <person name="Kuo A."/>
            <person name="Mondo S."/>
            <person name="Pangilinan J."/>
            <person name="Riley R."/>
            <person name="LaButti K."/>
            <person name="Andreopoulos B."/>
            <person name="Lipzen A."/>
            <person name="Chen C."/>
            <person name="Yanf M."/>
            <person name="Daum C."/>
            <person name="Ng V."/>
            <person name="Clum A."/>
            <person name="Steindorff A."/>
            <person name="Ohm R."/>
            <person name="Martin F."/>
            <person name="Silar P."/>
            <person name="Natvig D."/>
            <person name="Lalanne C."/>
            <person name="Gautier V."/>
            <person name="Ament-velasquez S.L."/>
            <person name="Kruys A."/>
            <person name="Hutchinson M.I."/>
            <person name="Powell A.J."/>
            <person name="Barry K."/>
            <person name="Miller A.N."/>
            <person name="Grigoriev I.V."/>
            <person name="Debuchy R."/>
            <person name="Gladieux P."/>
            <person name="Thoren M.H."/>
            <person name="Johannesson H."/>
        </authorList>
    </citation>
    <scope>NUCLEOTIDE SEQUENCE</scope>
    <source>
        <strain evidence="2">SMH3187-1</strain>
    </source>
</reference>
<keyword evidence="3" id="KW-1185">Reference proteome</keyword>
<sequence>MGAWCLVWQDTWSKFLWGGGIMNGISGLWFLRPLNLEQTQETWSRSYRREQSHFHGYIGILSLYRYIGSNSALCGLISVP</sequence>
<evidence type="ECO:0000313" key="3">
    <source>
        <dbReference type="Proteomes" id="UP001172155"/>
    </source>
</evidence>
<dbReference type="Proteomes" id="UP001172155">
    <property type="component" value="Unassembled WGS sequence"/>
</dbReference>